<evidence type="ECO:0000256" key="1">
    <source>
        <dbReference type="SAM" id="MobiDB-lite"/>
    </source>
</evidence>
<dbReference type="InterPro" id="IPR024463">
    <property type="entry name" value="Transposase_TnpC_homeodom"/>
</dbReference>
<feature type="domain" description="Transposase IS66 zinc-finger binding" evidence="3">
    <location>
        <begin position="126"/>
        <end position="169"/>
    </location>
</feature>
<evidence type="ECO:0000259" key="4">
    <source>
        <dbReference type="Pfam" id="PF13007"/>
    </source>
</evidence>
<reference evidence="5 6" key="2">
    <citation type="submission" date="2018-09" db="EMBL/GenBank/DDBJ databases">
        <title>Complete Genome sequences of three Leptospira mayottensis isolates obtained from Tenrecid mammals endemic to the Malagasy region.</title>
        <authorList>
            <person name="Cordonin C."/>
            <person name="Toty C."/>
        </authorList>
    </citation>
    <scope>NUCLEOTIDE SEQUENCE [LARGE SCALE GENOMIC DNA]</scope>
    <source>
        <strain evidence="5 6">MDI222</strain>
    </source>
</reference>
<dbReference type="InterPro" id="IPR052344">
    <property type="entry name" value="Transposase-related"/>
</dbReference>
<dbReference type="Proteomes" id="UP000258889">
    <property type="component" value="Chromosome i"/>
</dbReference>
<feature type="domain" description="Transposase IS66 central" evidence="2">
    <location>
        <begin position="191"/>
        <end position="477"/>
    </location>
</feature>
<feature type="domain" description="Transposase TnpC homeodomain" evidence="4">
    <location>
        <begin position="46"/>
        <end position="118"/>
    </location>
</feature>
<name>A0ABM6YA15_9LEPT</name>
<organism evidence="5 6">
    <name type="scientific">Leptospira mayottensis</name>
    <dbReference type="NCBI Taxonomy" id="1137606"/>
    <lineage>
        <taxon>Bacteria</taxon>
        <taxon>Pseudomonadati</taxon>
        <taxon>Spirochaetota</taxon>
        <taxon>Spirochaetia</taxon>
        <taxon>Leptospirales</taxon>
        <taxon>Leptospiraceae</taxon>
        <taxon>Leptospira</taxon>
    </lineage>
</organism>
<dbReference type="PANTHER" id="PTHR33678:SF1">
    <property type="entry name" value="BLL1576 PROTEIN"/>
    <property type="match status" value="1"/>
</dbReference>
<dbReference type="InterPro" id="IPR024474">
    <property type="entry name" value="Znf_dom_IS66"/>
</dbReference>
<keyword evidence="6" id="KW-1185">Reference proteome</keyword>
<protein>
    <submittedName>
        <fullName evidence="5">IS66 family transposase</fullName>
    </submittedName>
</protein>
<proteinExistence type="predicted"/>
<accession>A0ABM6YA15</accession>
<feature type="region of interest" description="Disordered" evidence="1">
    <location>
        <begin position="78"/>
        <end position="105"/>
    </location>
</feature>
<sequence length="528" mass="61086">MPLDIDSLPDDVGELKRIIILEKNKIIEYQEELRIQKLKEFEHLDQIERLKIQLFGRRTEKWSQIEKDQGFLFNEMESSLKEDSPEPEEESLFTPVKSHTRRKTGRKPFPDYFPRIEILHDIPETEKTCSCGHELSRIGEEKSEKLDILPAKVQVEVHVRPKYACKHCEGTSDETLPVVKIAPAPHQIAEKSMLSSGFLAYTITQKFADALPFYRQVGILQRSGVDISRTTLSNTAIQVFEKLSPMMEDVRKELFKSKYLQIDETILQVLNEEGKLNTSKSYMWVIRGFIREKSVVLYHYEPSRSAKFLEEWIQGFEGIIQTDGFESYDSLLKAKSRILHAGCWNHARRRFFDILKIDSKNAQAGWIVKEIGKLYAIESKAKKDNLSSEEHLSLRQSESKPIVDEIRSWMNKRMIEVAPKSSMGKALSYLAGQWEKLLIFLDHPVVQLDTNLVENDIRPFVIGRKNWLFSGCPQGATASAGFYSLVQNAKVESLDPYAYLRDLFNSWEREPRVLSCQDLPQLREPVVR</sequence>
<evidence type="ECO:0000313" key="6">
    <source>
        <dbReference type="Proteomes" id="UP000258889"/>
    </source>
</evidence>
<dbReference type="NCBIfam" id="NF033517">
    <property type="entry name" value="transpos_IS66"/>
    <property type="match status" value="1"/>
</dbReference>
<dbReference type="PANTHER" id="PTHR33678">
    <property type="entry name" value="BLL1576 PROTEIN"/>
    <property type="match status" value="1"/>
</dbReference>
<reference evidence="5 6" key="1">
    <citation type="submission" date="2018-06" db="EMBL/GenBank/DDBJ databases">
        <authorList>
            <person name="Tortosa P."/>
        </authorList>
    </citation>
    <scope>NUCLEOTIDE SEQUENCE [LARGE SCALE GENOMIC DNA]</scope>
    <source>
        <strain evidence="5 6">MDI222</strain>
    </source>
</reference>
<evidence type="ECO:0000259" key="2">
    <source>
        <dbReference type="Pfam" id="PF03050"/>
    </source>
</evidence>
<gene>
    <name evidence="5" type="ORF">DQM28_15060</name>
</gene>
<dbReference type="RefSeq" id="WP_129533495.1">
    <property type="nucleotide sequence ID" value="NZ_CP030144.1"/>
</dbReference>
<evidence type="ECO:0000259" key="3">
    <source>
        <dbReference type="Pfam" id="PF13005"/>
    </source>
</evidence>
<dbReference type="InterPro" id="IPR004291">
    <property type="entry name" value="Transposase_IS66_central"/>
</dbReference>
<dbReference type="EMBL" id="CP030144">
    <property type="protein sequence ID" value="AXR65336.1"/>
    <property type="molecule type" value="Genomic_DNA"/>
</dbReference>
<evidence type="ECO:0000313" key="5">
    <source>
        <dbReference type="EMBL" id="AXR65336.1"/>
    </source>
</evidence>
<dbReference type="Pfam" id="PF13007">
    <property type="entry name" value="LZ_Tnp_IS66"/>
    <property type="match status" value="1"/>
</dbReference>
<dbReference type="Pfam" id="PF03050">
    <property type="entry name" value="DDE_Tnp_IS66"/>
    <property type="match status" value="1"/>
</dbReference>
<dbReference type="Pfam" id="PF13005">
    <property type="entry name" value="zf-IS66"/>
    <property type="match status" value="1"/>
</dbReference>